<evidence type="ECO:0000313" key="3">
    <source>
        <dbReference type="Proteomes" id="UP001152320"/>
    </source>
</evidence>
<comment type="caution">
    <text evidence="2">The sequence shown here is derived from an EMBL/GenBank/DDBJ whole genome shotgun (WGS) entry which is preliminary data.</text>
</comment>
<dbReference type="EMBL" id="JAIZAY010000001">
    <property type="protein sequence ID" value="KAJ8049917.1"/>
    <property type="molecule type" value="Genomic_DNA"/>
</dbReference>
<dbReference type="Proteomes" id="UP001152320">
    <property type="component" value="Chromosome 1"/>
</dbReference>
<sequence>MGHDISVHRQYYRLPQEVLLLAKVSKHLLASEAGKLHLYQGKSFDEINIDPGDTAELTSSTEDDINDDDNTGKDSDASFDIDDPKIDLKHTSLQQRNTKVLNNKKKSAKRTPWSSAETNTDVKHSGPAKCLRERRTPAALCYDARKNNKALSNRYLYRFSLRYVPQLAAEAAVLFVA</sequence>
<protein>
    <submittedName>
        <fullName evidence="2">Uncharacterized protein</fullName>
    </submittedName>
</protein>
<dbReference type="AlphaFoldDB" id="A0A9Q1HHB6"/>
<evidence type="ECO:0000313" key="2">
    <source>
        <dbReference type="EMBL" id="KAJ8049917.1"/>
    </source>
</evidence>
<organism evidence="2 3">
    <name type="scientific">Holothuria leucospilota</name>
    <name type="common">Black long sea cucumber</name>
    <name type="synonym">Mertensiothuria leucospilota</name>
    <dbReference type="NCBI Taxonomy" id="206669"/>
    <lineage>
        <taxon>Eukaryota</taxon>
        <taxon>Metazoa</taxon>
        <taxon>Echinodermata</taxon>
        <taxon>Eleutherozoa</taxon>
        <taxon>Echinozoa</taxon>
        <taxon>Holothuroidea</taxon>
        <taxon>Aspidochirotacea</taxon>
        <taxon>Aspidochirotida</taxon>
        <taxon>Holothuriidae</taxon>
        <taxon>Holothuria</taxon>
    </lineage>
</organism>
<keyword evidence="3" id="KW-1185">Reference proteome</keyword>
<feature type="compositionally biased region" description="Basic and acidic residues" evidence="1">
    <location>
        <begin position="70"/>
        <end position="83"/>
    </location>
</feature>
<accession>A0A9Q1HHB6</accession>
<feature type="compositionally biased region" description="Basic and acidic residues" evidence="1">
    <location>
        <begin position="120"/>
        <end position="129"/>
    </location>
</feature>
<dbReference type="OrthoDB" id="5376140at2759"/>
<proteinExistence type="predicted"/>
<feature type="region of interest" description="Disordered" evidence="1">
    <location>
        <begin position="49"/>
        <end position="83"/>
    </location>
</feature>
<gene>
    <name evidence="2" type="ORF">HOLleu_02882</name>
</gene>
<name>A0A9Q1HHB6_HOLLE</name>
<dbReference type="PANTHER" id="PTHR33480">
    <property type="entry name" value="SET DOMAIN-CONTAINING PROTEIN-RELATED"/>
    <property type="match status" value="1"/>
</dbReference>
<evidence type="ECO:0000256" key="1">
    <source>
        <dbReference type="SAM" id="MobiDB-lite"/>
    </source>
</evidence>
<feature type="region of interest" description="Disordered" evidence="1">
    <location>
        <begin position="101"/>
        <end position="129"/>
    </location>
</feature>
<reference evidence="2" key="1">
    <citation type="submission" date="2021-10" db="EMBL/GenBank/DDBJ databases">
        <title>Tropical sea cucumber genome reveals ecological adaptation and Cuvierian tubules defense mechanism.</title>
        <authorList>
            <person name="Chen T."/>
        </authorList>
    </citation>
    <scope>NUCLEOTIDE SEQUENCE</scope>
    <source>
        <strain evidence="2">Nanhai2018</strain>
        <tissue evidence="2">Muscle</tissue>
    </source>
</reference>